<dbReference type="PANTHER" id="PTHR36444">
    <property type="entry name" value="TRANSCRIPTIONAL REGULATOR PROTEIN YOBU-RELATED"/>
    <property type="match status" value="1"/>
</dbReference>
<dbReference type="Pfam" id="PF12675">
    <property type="entry name" value="DUF3795"/>
    <property type="match status" value="1"/>
</dbReference>
<dbReference type="Gene3D" id="3.20.80.10">
    <property type="entry name" value="Regulatory factor, effector binding domain"/>
    <property type="match status" value="1"/>
</dbReference>
<name>A0A7X3SIL4_9FIRM</name>
<dbReference type="SMART" id="SM00871">
    <property type="entry name" value="AraC_E_bind"/>
    <property type="match status" value="1"/>
</dbReference>
<dbReference type="Proteomes" id="UP000460412">
    <property type="component" value="Unassembled WGS sequence"/>
</dbReference>
<feature type="domain" description="AraC effector-binding" evidence="1">
    <location>
        <begin position="1"/>
        <end position="150"/>
    </location>
</feature>
<sequence length="238" mass="27099">MKYEIVTLQEKIAVGVSARTNNLSPDMGAVIGGLWNRFYNEGIYASIPEKTNMKALGIYTDYEGDEKNDYTTIVACETAKEPKEGEYTVCRVPAGRYAKFIIHGDMVQAVASAWQEIWQMNLPRTFKCDFEEYQDDSMDNAEIHIYVGLKETSEIESRCGLLCSQCAYREQMNCAGCVHIEKPFWGDSCPLKSCCEAKPHKHCGSCDKFPCQLLNQFAYDEKQGDNGKRIEQCRIWKE</sequence>
<accession>A0A7X3SIL4</accession>
<organism evidence="2 3">
    <name type="scientific">Sporofaciens musculi</name>
    <dbReference type="NCBI Taxonomy" id="2681861"/>
    <lineage>
        <taxon>Bacteria</taxon>
        <taxon>Bacillati</taxon>
        <taxon>Bacillota</taxon>
        <taxon>Clostridia</taxon>
        <taxon>Lachnospirales</taxon>
        <taxon>Lachnospiraceae</taxon>
        <taxon>Sporofaciens</taxon>
    </lineage>
</organism>
<evidence type="ECO:0000259" key="1">
    <source>
        <dbReference type="SMART" id="SM00871"/>
    </source>
</evidence>
<keyword evidence="3" id="KW-1185">Reference proteome</keyword>
<dbReference type="InterPro" id="IPR029441">
    <property type="entry name" value="Cass2"/>
</dbReference>
<dbReference type="InterPro" id="IPR024227">
    <property type="entry name" value="DUF3795"/>
</dbReference>
<dbReference type="AlphaFoldDB" id="A0A7X3SIL4"/>
<dbReference type="InterPro" id="IPR011256">
    <property type="entry name" value="Reg_factor_effector_dom_sf"/>
</dbReference>
<reference evidence="2 3" key="1">
    <citation type="submission" date="2019-12" db="EMBL/GenBank/DDBJ databases">
        <title>Sporaefaciens musculi gen. nov., sp. nov., a novel bacterium isolated from the caecum of an obese mouse.</title>
        <authorList>
            <person name="Rasmussen T.S."/>
            <person name="Streidl T."/>
            <person name="Hitch T.C.A."/>
            <person name="Wortmann E."/>
            <person name="Deptula P."/>
            <person name="Hansen M."/>
            <person name="Nielsen D.S."/>
            <person name="Clavel T."/>
            <person name="Vogensen F.K."/>
        </authorList>
    </citation>
    <scope>NUCLEOTIDE SEQUENCE [LARGE SCALE GENOMIC DNA]</scope>
    <source>
        <strain evidence="2 3">WCA-9-b2</strain>
    </source>
</reference>
<evidence type="ECO:0000313" key="2">
    <source>
        <dbReference type="EMBL" id="MXP75474.1"/>
    </source>
</evidence>
<gene>
    <name evidence="2" type="ORF">GN277_08795</name>
</gene>
<dbReference type="InterPro" id="IPR053182">
    <property type="entry name" value="YobU-like_regulator"/>
</dbReference>
<evidence type="ECO:0000313" key="3">
    <source>
        <dbReference type="Proteomes" id="UP000460412"/>
    </source>
</evidence>
<dbReference type="Pfam" id="PF14526">
    <property type="entry name" value="Cass2"/>
    <property type="match status" value="1"/>
</dbReference>
<proteinExistence type="predicted"/>
<dbReference type="PANTHER" id="PTHR36444:SF2">
    <property type="entry name" value="TRANSCRIPTIONAL REGULATOR PROTEIN YOBU-RELATED"/>
    <property type="match status" value="1"/>
</dbReference>
<protein>
    <submittedName>
        <fullName evidence="2">DUF3795 domain-containing protein</fullName>
    </submittedName>
</protein>
<dbReference type="InterPro" id="IPR010499">
    <property type="entry name" value="AraC_E-bd"/>
</dbReference>
<comment type="caution">
    <text evidence="2">The sequence shown here is derived from an EMBL/GenBank/DDBJ whole genome shotgun (WGS) entry which is preliminary data.</text>
</comment>
<dbReference type="EMBL" id="WUQX01000001">
    <property type="protein sequence ID" value="MXP75474.1"/>
    <property type="molecule type" value="Genomic_DNA"/>
</dbReference>
<dbReference type="RefSeq" id="WP_159750728.1">
    <property type="nucleotide sequence ID" value="NZ_WUQX01000001.1"/>
</dbReference>
<dbReference type="SUPFAM" id="SSF55136">
    <property type="entry name" value="Probable bacterial effector-binding domain"/>
    <property type="match status" value="1"/>
</dbReference>